<proteinExistence type="inferred from homology"/>
<keyword evidence="2" id="KW-0479">Metal-binding</keyword>
<dbReference type="Pfam" id="PF04828">
    <property type="entry name" value="GFA"/>
    <property type="match status" value="1"/>
</dbReference>
<evidence type="ECO:0000313" key="6">
    <source>
        <dbReference type="EMBL" id="MDX8540836.1"/>
    </source>
</evidence>
<dbReference type="RefSeq" id="WP_320321637.1">
    <property type="nucleotide sequence ID" value="NZ_JAVIIP010000016.1"/>
</dbReference>
<comment type="caution">
    <text evidence="6">The sequence shown here is derived from an EMBL/GenBank/DDBJ whole genome shotgun (WGS) entry which is preliminary data.</text>
</comment>
<dbReference type="EMBL" id="JAVIIP010000016">
    <property type="protein sequence ID" value="MDX8540836.1"/>
    <property type="molecule type" value="Genomic_DNA"/>
</dbReference>
<evidence type="ECO:0000259" key="5">
    <source>
        <dbReference type="PROSITE" id="PS51891"/>
    </source>
</evidence>
<dbReference type="SUPFAM" id="SSF51316">
    <property type="entry name" value="Mss4-like"/>
    <property type="match status" value="1"/>
</dbReference>
<evidence type="ECO:0000256" key="2">
    <source>
        <dbReference type="ARBA" id="ARBA00022723"/>
    </source>
</evidence>
<dbReference type="Proteomes" id="UP001276564">
    <property type="component" value="Unassembled WGS sequence"/>
</dbReference>
<evidence type="ECO:0000256" key="1">
    <source>
        <dbReference type="ARBA" id="ARBA00005495"/>
    </source>
</evidence>
<dbReference type="PANTHER" id="PTHR33337">
    <property type="entry name" value="GFA DOMAIN-CONTAINING PROTEIN"/>
    <property type="match status" value="1"/>
</dbReference>
<comment type="similarity">
    <text evidence="1">Belongs to the Gfa family.</text>
</comment>
<gene>
    <name evidence="6" type="ORF">RFM23_24780</name>
</gene>
<evidence type="ECO:0000256" key="3">
    <source>
        <dbReference type="ARBA" id="ARBA00022833"/>
    </source>
</evidence>
<name>A0ABU5AUE7_9HYPH</name>
<keyword evidence="7" id="KW-1185">Reference proteome</keyword>
<dbReference type="InterPro" id="IPR006913">
    <property type="entry name" value="CENP-V/GFA"/>
</dbReference>
<keyword evidence="4" id="KW-0456">Lyase</keyword>
<protein>
    <submittedName>
        <fullName evidence="6">GFA family protein</fullName>
    </submittedName>
</protein>
<feature type="domain" description="CENP-V/GFA" evidence="5">
    <location>
        <begin position="17"/>
        <end position="131"/>
    </location>
</feature>
<dbReference type="Gene3D" id="3.90.1590.10">
    <property type="entry name" value="glutathione-dependent formaldehyde- activating enzyme (gfa)"/>
    <property type="match status" value="1"/>
</dbReference>
<sequence>MDRLGNAAGGRIAMAFLTGRCMCEAVTWSYSGDITRNLVCHCADCRRASSAPLTAFLGMRPEQVSWTGEIRHFESSPNTFRGFCPACGTRLYFRSDRWPREIHVHAATMTNPDDYQPDAQVLTRSRMKWLDRLPSIPAHDGFQEKPADRPGT</sequence>
<keyword evidence="3" id="KW-0862">Zinc</keyword>
<dbReference type="PROSITE" id="PS51891">
    <property type="entry name" value="CENP_V_GFA"/>
    <property type="match status" value="1"/>
</dbReference>
<evidence type="ECO:0000313" key="7">
    <source>
        <dbReference type="Proteomes" id="UP001276564"/>
    </source>
</evidence>
<accession>A0ABU5AUE7</accession>
<dbReference type="InterPro" id="IPR011057">
    <property type="entry name" value="Mss4-like_sf"/>
</dbReference>
<evidence type="ECO:0000256" key="4">
    <source>
        <dbReference type="ARBA" id="ARBA00023239"/>
    </source>
</evidence>
<dbReference type="PANTHER" id="PTHR33337:SF40">
    <property type="entry name" value="CENP-V_GFA DOMAIN-CONTAINING PROTEIN-RELATED"/>
    <property type="match status" value="1"/>
</dbReference>
<organism evidence="6 7">
    <name type="scientific">Mesorhizobium abyssinicae</name>
    <dbReference type="NCBI Taxonomy" id="1209958"/>
    <lineage>
        <taxon>Bacteria</taxon>
        <taxon>Pseudomonadati</taxon>
        <taxon>Pseudomonadota</taxon>
        <taxon>Alphaproteobacteria</taxon>
        <taxon>Hyphomicrobiales</taxon>
        <taxon>Phyllobacteriaceae</taxon>
        <taxon>Mesorhizobium</taxon>
    </lineage>
</organism>
<reference evidence="6 7" key="1">
    <citation type="submission" date="2023-08" db="EMBL/GenBank/DDBJ databases">
        <title>Implementing the SeqCode for naming new Mesorhizobium species isolated from Vachellia karroo root nodules.</title>
        <authorList>
            <person name="Van Lill M."/>
        </authorList>
    </citation>
    <scope>NUCLEOTIDE SEQUENCE [LARGE SCALE GENOMIC DNA]</scope>
    <source>
        <strain evidence="6 7">VK4B</strain>
    </source>
</reference>